<dbReference type="EMBL" id="JAGGLV010000008">
    <property type="protein sequence ID" value="MBP2112738.1"/>
    <property type="molecule type" value="Genomic_DNA"/>
</dbReference>
<keyword evidence="1" id="KW-1133">Transmembrane helix</keyword>
<accession>A0ABS4NRR6</accession>
<evidence type="ECO:0000313" key="2">
    <source>
        <dbReference type="EMBL" id="MBP2112738.1"/>
    </source>
</evidence>
<organism evidence="2 3">
    <name type="scientific">Paenibacillus silagei</name>
    <dbReference type="NCBI Taxonomy" id="1670801"/>
    <lineage>
        <taxon>Bacteria</taxon>
        <taxon>Bacillati</taxon>
        <taxon>Bacillota</taxon>
        <taxon>Bacilli</taxon>
        <taxon>Bacillales</taxon>
        <taxon>Paenibacillaceae</taxon>
        <taxon>Paenibacillus</taxon>
    </lineage>
</organism>
<keyword evidence="3" id="KW-1185">Reference proteome</keyword>
<dbReference type="Proteomes" id="UP000773462">
    <property type="component" value="Unassembled WGS sequence"/>
</dbReference>
<keyword evidence="1" id="KW-0472">Membrane</keyword>
<protein>
    <recommendedName>
        <fullName evidence="4">DUF4044 domain-containing protein</fullName>
    </recommendedName>
</protein>
<sequence>MRRTKRSGREIVSFLLSAFSILIIAFFLIRYVLQTVSFAP</sequence>
<name>A0ABS4NRR6_9BACL</name>
<dbReference type="RefSeq" id="WP_268748454.1">
    <property type="nucleotide sequence ID" value="NZ_JAGGLV010000008.1"/>
</dbReference>
<evidence type="ECO:0000313" key="3">
    <source>
        <dbReference type="Proteomes" id="UP000773462"/>
    </source>
</evidence>
<evidence type="ECO:0000256" key="1">
    <source>
        <dbReference type="SAM" id="Phobius"/>
    </source>
</evidence>
<reference evidence="2 3" key="1">
    <citation type="submission" date="2021-03" db="EMBL/GenBank/DDBJ databases">
        <title>Genomic Encyclopedia of Type Strains, Phase IV (KMG-IV): sequencing the most valuable type-strain genomes for metagenomic binning, comparative biology and taxonomic classification.</title>
        <authorList>
            <person name="Goeker M."/>
        </authorList>
    </citation>
    <scope>NUCLEOTIDE SEQUENCE [LARGE SCALE GENOMIC DNA]</scope>
    <source>
        <strain evidence="2 3">DSM 101953</strain>
    </source>
</reference>
<proteinExistence type="predicted"/>
<feature type="transmembrane region" description="Helical" evidence="1">
    <location>
        <begin position="12"/>
        <end position="33"/>
    </location>
</feature>
<gene>
    <name evidence="2" type="ORF">J2Z70_002892</name>
</gene>
<comment type="caution">
    <text evidence="2">The sequence shown here is derived from an EMBL/GenBank/DDBJ whole genome shotgun (WGS) entry which is preliminary data.</text>
</comment>
<keyword evidence="1" id="KW-0812">Transmembrane</keyword>
<evidence type="ECO:0008006" key="4">
    <source>
        <dbReference type="Google" id="ProtNLM"/>
    </source>
</evidence>